<dbReference type="Gene3D" id="3.40.50.620">
    <property type="entry name" value="HUPs"/>
    <property type="match status" value="2"/>
</dbReference>
<dbReference type="Pfam" id="PF00582">
    <property type="entry name" value="Usp"/>
    <property type="match status" value="2"/>
</dbReference>
<feature type="domain" description="UspA" evidence="2">
    <location>
        <begin position="153"/>
        <end position="287"/>
    </location>
</feature>
<keyword evidence="4" id="KW-1185">Reference proteome</keyword>
<comment type="caution">
    <text evidence="3">The sequence shown here is derived from an EMBL/GenBank/DDBJ whole genome shotgun (WGS) entry which is preliminary data.</text>
</comment>
<proteinExistence type="inferred from homology"/>
<name>A0ABT6PHZ4_9PSEU</name>
<dbReference type="RefSeq" id="WP_281453973.1">
    <property type="nucleotide sequence ID" value="NZ_JASAOF010000001.1"/>
</dbReference>
<feature type="domain" description="UspA" evidence="2">
    <location>
        <begin position="7"/>
        <end position="145"/>
    </location>
</feature>
<dbReference type="EMBL" id="JASAOF010000001">
    <property type="protein sequence ID" value="MDI2027621.1"/>
    <property type="molecule type" value="Genomic_DNA"/>
</dbReference>
<evidence type="ECO:0000313" key="3">
    <source>
        <dbReference type="EMBL" id="MDI2027621.1"/>
    </source>
</evidence>
<accession>A0ABT6PHZ4</accession>
<organism evidence="3 4">
    <name type="scientific">Saccharopolyspora ipomoeae</name>
    <dbReference type="NCBI Taxonomy" id="3042027"/>
    <lineage>
        <taxon>Bacteria</taxon>
        <taxon>Bacillati</taxon>
        <taxon>Actinomycetota</taxon>
        <taxon>Actinomycetes</taxon>
        <taxon>Pseudonocardiales</taxon>
        <taxon>Pseudonocardiaceae</taxon>
        <taxon>Saccharopolyspora</taxon>
    </lineage>
</organism>
<dbReference type="PRINTS" id="PR01438">
    <property type="entry name" value="UNVRSLSTRESS"/>
</dbReference>
<protein>
    <submittedName>
        <fullName evidence="3">Universal stress protein</fullName>
    </submittedName>
</protein>
<comment type="similarity">
    <text evidence="1">Belongs to the universal stress protein A family.</text>
</comment>
<gene>
    <name evidence="3" type="ORF">QFW96_03315</name>
</gene>
<reference evidence="3 4" key="1">
    <citation type="submission" date="2023-04" db="EMBL/GenBank/DDBJ databases">
        <title>Draft genome sequence of Saccharopolyspora sp. TS4A08 isolated from sweet potato rhizospheric soil.</title>
        <authorList>
            <person name="Suksaard P."/>
            <person name="Duangmal K."/>
        </authorList>
    </citation>
    <scope>NUCLEOTIDE SEQUENCE [LARGE SCALE GENOMIC DNA]</scope>
    <source>
        <strain evidence="3 4">TS4A08</strain>
    </source>
</reference>
<dbReference type="InterPro" id="IPR006016">
    <property type="entry name" value="UspA"/>
</dbReference>
<dbReference type="PANTHER" id="PTHR46268">
    <property type="entry name" value="STRESS RESPONSE PROTEIN NHAX"/>
    <property type="match status" value="1"/>
</dbReference>
<dbReference type="InterPro" id="IPR006015">
    <property type="entry name" value="Universal_stress_UspA"/>
</dbReference>
<evidence type="ECO:0000259" key="2">
    <source>
        <dbReference type="Pfam" id="PF00582"/>
    </source>
</evidence>
<evidence type="ECO:0000313" key="4">
    <source>
        <dbReference type="Proteomes" id="UP001237595"/>
    </source>
</evidence>
<dbReference type="PANTHER" id="PTHR46268:SF6">
    <property type="entry name" value="UNIVERSAL STRESS PROTEIN UP12"/>
    <property type="match status" value="1"/>
</dbReference>
<sequence>MSDLSNAIVVGVDGSDQALSAVTWAAKVASARGLPLHLISSTEPYFRGPYGAAAAVAPEAFSEIDELARTRLRIAAKRAAGADAALEVTTEFVQQQPIPLLLRLAESARMLALGTSGRGGFTGMLLGSTAASVAAHAACPVAVVRPPKSPDGPVVVGVDGSANSTDALAAAFAEASWRRVALVAVHASRDYEPSIREVGLGRTEPDPQEPELVLAASLAGLQEQHPDVPVERDTANSRPRDALLDWSARAQLVVVGSRGRGGFLGMLLGSTSQALLQHAHSPVLVVHPTR</sequence>
<dbReference type="Proteomes" id="UP001237595">
    <property type="component" value="Unassembled WGS sequence"/>
</dbReference>
<dbReference type="SUPFAM" id="SSF52402">
    <property type="entry name" value="Adenine nucleotide alpha hydrolases-like"/>
    <property type="match status" value="2"/>
</dbReference>
<evidence type="ECO:0000256" key="1">
    <source>
        <dbReference type="ARBA" id="ARBA00008791"/>
    </source>
</evidence>
<dbReference type="InterPro" id="IPR014729">
    <property type="entry name" value="Rossmann-like_a/b/a_fold"/>
</dbReference>